<feature type="compositionally biased region" description="Basic residues" evidence="12">
    <location>
        <begin position="639"/>
        <end position="648"/>
    </location>
</feature>
<dbReference type="EMBL" id="LCWV01000009">
    <property type="protein sequence ID" value="PWI70513.1"/>
    <property type="molecule type" value="Genomic_DNA"/>
</dbReference>
<evidence type="ECO:0000256" key="5">
    <source>
        <dbReference type="ARBA" id="ARBA00023054"/>
    </source>
</evidence>
<feature type="domain" description="JmjC" evidence="13">
    <location>
        <begin position="957"/>
        <end position="1130"/>
    </location>
</feature>
<evidence type="ECO:0000256" key="12">
    <source>
        <dbReference type="SAM" id="MobiDB-lite"/>
    </source>
</evidence>
<keyword evidence="6" id="KW-0496">Mitochondrion</keyword>
<feature type="compositionally biased region" description="Polar residues" evidence="12">
    <location>
        <begin position="276"/>
        <end position="287"/>
    </location>
</feature>
<dbReference type="PANTHER" id="PTHR22847:SF637">
    <property type="entry name" value="WD REPEAT DOMAIN 5B"/>
    <property type="match status" value="1"/>
</dbReference>
<dbReference type="PROSITE" id="PS51184">
    <property type="entry name" value="JMJC"/>
    <property type="match status" value="1"/>
</dbReference>
<evidence type="ECO:0000259" key="13">
    <source>
        <dbReference type="PROSITE" id="PS51184"/>
    </source>
</evidence>
<comment type="caution">
    <text evidence="14">The sequence shown here is derived from an EMBL/GenBank/DDBJ whole genome shotgun (WGS) entry which is preliminary data.</text>
</comment>
<evidence type="ECO:0000313" key="17">
    <source>
        <dbReference type="Proteomes" id="UP000245956"/>
    </source>
</evidence>
<keyword evidence="2 11" id="KW-0853">WD repeat</keyword>
<keyword evidence="3" id="KW-0677">Repeat</keyword>
<dbReference type="InterPro" id="IPR020472">
    <property type="entry name" value="WD40_PAC1"/>
</dbReference>
<dbReference type="CDD" id="cd00200">
    <property type="entry name" value="WD40"/>
    <property type="match status" value="1"/>
</dbReference>
<feature type="compositionally biased region" description="Acidic residues" evidence="12">
    <location>
        <begin position="402"/>
        <end position="418"/>
    </location>
</feature>
<accession>A0A179H976</accession>
<dbReference type="InterPro" id="IPR041667">
    <property type="entry name" value="Cupin_8"/>
</dbReference>
<evidence type="ECO:0000256" key="4">
    <source>
        <dbReference type="ARBA" id="ARBA00022787"/>
    </source>
</evidence>
<dbReference type="InterPro" id="IPR003347">
    <property type="entry name" value="JmjC_dom"/>
</dbReference>
<dbReference type="FunFam" id="2.130.10.10:FF:000881">
    <property type="entry name" value="Mitochondrial division protein 1"/>
    <property type="match status" value="1"/>
</dbReference>
<dbReference type="PANTHER" id="PTHR22847">
    <property type="entry name" value="WD40 REPEAT PROTEIN"/>
    <property type="match status" value="1"/>
</dbReference>
<dbReference type="InterPro" id="IPR001680">
    <property type="entry name" value="WD40_rpt"/>
</dbReference>
<dbReference type="InterPro" id="IPR036322">
    <property type="entry name" value="WD40_repeat_dom_sf"/>
</dbReference>
<evidence type="ECO:0000256" key="6">
    <source>
        <dbReference type="ARBA" id="ARBA00023128"/>
    </source>
</evidence>
<name>A0A179H976_PURLI</name>
<comment type="subcellular location">
    <subcellularLocation>
        <location evidence="1">Mitochondrion outer membrane</location>
        <topology evidence="1">Peripheral membrane protein</topology>
        <orientation evidence="1">Cytoplasmic side</orientation>
    </subcellularLocation>
</comment>
<sequence>MADQENHYGFPDDAAEEDHSIISTRGLEAFGRKVTTTATHLMGPNAESTAHHYQSAMAEVHKQLKRPTIQRSVFSMARTTPTDLVRAKLSTTEIQHRALTHLSDDLLANIPDNDNSYSLFQGFQASFPELTDEGKKHRRRASRGRKLLEEGSSTPETGGVKHLSHLKKEKAAMMHEFELLGVRKNMASSEIREIDNKIANLHGMRRIILERLAGLEQEEALLEHDIIDVEGRLEEAQALVDEAEAIAQDTPTKDEADLVGDADDHEPGFMSQSVYEKLPSSANSTPSRKPKKVHRRKSMPILHEHFEAGSSIREIRAHRDNVTALDFDAPFGTMVTAALDDTVKVWDLNAGRCMGFLEGHAASVRALQVEDNILATGSADATIKLWDLSRALYDPHGGQDKEGEDDDAIAFENPDDQPIDPPEGSMADCALFTLQAHVDEVTALHFRGDVLVSGSADKTLRHWDLEKGRCVQTLDVMWAAAQATATNTSDSSWRPTGRSQGTSADFVGALQVFESALACGTADGMVRLWDLRSGQVHRSLVGHTGAVTCLQFDDVHLVTGSLDRSVRIWDLRTGSIYDAYAYDNPITSMMFDARRIVSAAGEDVVKVYDKVEGRQWDCGAGIAEAEEGKTPAIVERSHSSNHLKRTAAPHHESHGSQGSHRQDASGADPEATATKQLLVRQARLLTRICKVRRGGDNGGDANEVDSDLLRRRLDDIASMAMAKFYAYRYDRVPYYWRELYTDALVLMTLRLVVPSLCDHRRITDGAMDEVVELLDRALITTGGAGSLGPTWIEGTLHKLQVWHDAGSVRKGAQEPPQKRQRTESAVFASREPYGRPALLPERTCPRYDGWTLDRFEDYMNAEGGRPRPVVFTDLMSHWPALNENPWRRQDYLLSRTFGGRRLVPVEVGRSYVDEGWGQELIQFKRFLERYVVDAPPETEDDASSEGAALSTRRRPVGYLAQHNLFHQIPLLRNDIRIPDFCWAAVPRHPTDPAKDQPQVDVPQLNAWFGPARTITPLHTDGYHNLLCQVVGAKYVRLYPPWCSAAMRPRPPEHGVDMSNTSAVDVGVLEGWDEPPEGMDEEAIEGMGRGLDGVECWECVLEPGDTLVIPIGWWHYVRSLSISFSVSFWWN</sequence>
<keyword evidence="4" id="KW-1000">Mitochondrion outer membrane</keyword>
<evidence type="ECO:0000313" key="14">
    <source>
        <dbReference type="EMBL" id="OAQ86714.1"/>
    </source>
</evidence>
<dbReference type="Gene3D" id="2.60.120.650">
    <property type="entry name" value="Cupin"/>
    <property type="match status" value="1"/>
</dbReference>
<evidence type="ECO:0000256" key="9">
    <source>
        <dbReference type="ARBA" id="ARBA00039789"/>
    </source>
</evidence>
<organism evidence="14 16">
    <name type="scientific">Purpureocillium lilacinum</name>
    <name type="common">Paecilomyces lilacinus</name>
    <dbReference type="NCBI Taxonomy" id="33203"/>
    <lineage>
        <taxon>Eukaryota</taxon>
        <taxon>Fungi</taxon>
        <taxon>Dikarya</taxon>
        <taxon>Ascomycota</taxon>
        <taxon>Pezizomycotina</taxon>
        <taxon>Sordariomycetes</taxon>
        <taxon>Hypocreomycetidae</taxon>
        <taxon>Hypocreales</taxon>
        <taxon>Ophiocordycipitaceae</taxon>
        <taxon>Purpureocillium</taxon>
    </lineage>
</organism>
<dbReference type="Pfam" id="PF13621">
    <property type="entry name" value="Cupin_8"/>
    <property type="match status" value="1"/>
</dbReference>
<dbReference type="CDD" id="cd22881">
    <property type="entry name" value="Mdv1_N"/>
    <property type="match status" value="1"/>
</dbReference>
<dbReference type="GO" id="GO:1990234">
    <property type="term" value="C:transferase complex"/>
    <property type="evidence" value="ECO:0007669"/>
    <property type="project" value="UniProtKB-ARBA"/>
</dbReference>
<proteinExistence type="inferred from homology"/>
<protein>
    <recommendedName>
        <fullName evidence="9">Mitochondrial division protein 1</fullName>
    </recommendedName>
</protein>
<evidence type="ECO:0000313" key="16">
    <source>
        <dbReference type="Proteomes" id="UP000078240"/>
    </source>
</evidence>
<gene>
    <name evidence="15" type="ORF">PCL_12912</name>
    <name evidence="14" type="ORF">VFPBJ_00754</name>
</gene>
<feature type="region of interest" description="Disordered" evidence="12">
    <location>
        <begin position="276"/>
        <end position="296"/>
    </location>
</feature>
<evidence type="ECO:0000256" key="11">
    <source>
        <dbReference type="PROSITE-ProRule" id="PRU00221"/>
    </source>
</evidence>
<evidence type="ECO:0000256" key="3">
    <source>
        <dbReference type="ARBA" id="ARBA00022737"/>
    </source>
</evidence>
<dbReference type="AlphaFoldDB" id="A0A179H976"/>
<dbReference type="InterPro" id="IPR019775">
    <property type="entry name" value="WD40_repeat_CS"/>
</dbReference>
<dbReference type="EMBL" id="LSBH01000001">
    <property type="protein sequence ID" value="OAQ86714.1"/>
    <property type="molecule type" value="Genomic_DNA"/>
</dbReference>
<keyword evidence="7" id="KW-0472">Membrane</keyword>
<dbReference type="SMART" id="SM00558">
    <property type="entry name" value="JmjC"/>
    <property type="match status" value="1"/>
</dbReference>
<dbReference type="Pfam" id="PF00400">
    <property type="entry name" value="WD40"/>
    <property type="match status" value="4"/>
</dbReference>
<dbReference type="SMART" id="SM00320">
    <property type="entry name" value="WD40"/>
    <property type="match status" value="6"/>
</dbReference>
<dbReference type="Gene3D" id="2.130.10.10">
    <property type="entry name" value="YVTN repeat-like/Quinoprotein amine dehydrogenase"/>
    <property type="match status" value="2"/>
</dbReference>
<evidence type="ECO:0000256" key="1">
    <source>
        <dbReference type="ARBA" id="ARBA00004570"/>
    </source>
</evidence>
<dbReference type="FunFam" id="2.60.120.650:FF:000046">
    <property type="entry name" value="JmjC domain-containing protein D"/>
    <property type="match status" value="1"/>
</dbReference>
<evidence type="ECO:0000256" key="10">
    <source>
        <dbReference type="ARBA" id="ARBA00043913"/>
    </source>
</evidence>
<dbReference type="PROSITE" id="PS50082">
    <property type="entry name" value="WD_REPEATS_2"/>
    <property type="match status" value="5"/>
</dbReference>
<evidence type="ECO:0000256" key="2">
    <source>
        <dbReference type="ARBA" id="ARBA00022574"/>
    </source>
</evidence>
<dbReference type="Proteomes" id="UP000245956">
    <property type="component" value="Unassembled WGS sequence"/>
</dbReference>
<dbReference type="SUPFAM" id="SSF51197">
    <property type="entry name" value="Clavaminate synthase-like"/>
    <property type="match status" value="1"/>
</dbReference>
<keyword evidence="5" id="KW-0175">Coiled coil</keyword>
<feature type="repeat" description="WD" evidence="11">
    <location>
        <begin position="540"/>
        <end position="579"/>
    </location>
</feature>
<evidence type="ECO:0000256" key="7">
    <source>
        <dbReference type="ARBA" id="ARBA00023136"/>
    </source>
</evidence>
<feature type="repeat" description="WD" evidence="11">
    <location>
        <begin position="517"/>
        <end position="539"/>
    </location>
</feature>
<feature type="region of interest" description="Disordered" evidence="12">
    <location>
        <begin position="396"/>
        <end position="421"/>
    </location>
</feature>
<evidence type="ECO:0000313" key="15">
    <source>
        <dbReference type="EMBL" id="PWI70513.1"/>
    </source>
</evidence>
<reference evidence="15 17" key="2">
    <citation type="journal article" date="2016" name="Front. Microbiol.">
        <title>Genome and transcriptome sequences reveal the specific parasitism of the nematophagous Purpureocillium lilacinum 36-1.</title>
        <authorList>
            <person name="Xie J."/>
            <person name="Li S."/>
            <person name="Mo C."/>
            <person name="Xiao X."/>
            <person name="Peng D."/>
            <person name="Wang G."/>
            <person name="Xiao Y."/>
        </authorList>
    </citation>
    <scope>NUCLEOTIDE SEQUENCE [LARGE SCALE GENOMIC DNA]</scope>
    <source>
        <strain evidence="15 17">36-1</strain>
    </source>
</reference>
<comment type="function">
    <text evidence="10">Involved in mitochondrial fission. Acts as an adapter protein required to form mitochondrial fission complexes. Formation of these complexes is required to promote constriction and fission of the mitochondrial compartment at a late step in mitochondrial division.</text>
</comment>
<dbReference type="Gene3D" id="6.10.280.220">
    <property type="match status" value="1"/>
</dbReference>
<dbReference type="PROSITE" id="PS00678">
    <property type="entry name" value="WD_REPEATS_1"/>
    <property type="match status" value="3"/>
</dbReference>
<dbReference type="PROSITE" id="PS50294">
    <property type="entry name" value="WD_REPEATS_REGION"/>
    <property type="match status" value="4"/>
</dbReference>
<dbReference type="InterPro" id="IPR015943">
    <property type="entry name" value="WD40/YVTN_repeat-like_dom_sf"/>
</dbReference>
<feature type="repeat" description="WD" evidence="11">
    <location>
        <begin position="315"/>
        <end position="356"/>
    </location>
</feature>
<reference evidence="15" key="1">
    <citation type="submission" date="2015-05" db="EMBL/GenBank/DDBJ databases">
        <authorList>
            <person name="Wang D.B."/>
            <person name="Wang M."/>
        </authorList>
    </citation>
    <scope>NUCLEOTIDE SEQUENCE</scope>
    <source>
        <strain evidence="15">36-1</strain>
    </source>
</reference>
<feature type="repeat" description="WD" evidence="11">
    <location>
        <begin position="357"/>
        <end position="389"/>
    </location>
</feature>
<reference evidence="14 16" key="3">
    <citation type="submission" date="2016-01" db="EMBL/GenBank/DDBJ databases">
        <title>Biosynthesis of antibiotic leucinostatins and their inhibition on Phytophthora in bio-control Purpureocillium lilacinum.</title>
        <authorList>
            <person name="Wang G."/>
            <person name="Liu Z."/>
            <person name="Lin R."/>
            <person name="Li E."/>
            <person name="Mao Z."/>
            <person name="Ling J."/>
            <person name="Yin W."/>
            <person name="Xie B."/>
        </authorList>
    </citation>
    <scope>NUCLEOTIDE SEQUENCE [LARGE SCALE GENOMIC DNA]</scope>
    <source>
        <strain evidence="14">PLBJ-1</strain>
    </source>
</reference>
<feature type="compositionally biased region" description="Basic residues" evidence="12">
    <location>
        <begin position="136"/>
        <end position="145"/>
    </location>
</feature>
<dbReference type="Proteomes" id="UP000078240">
    <property type="component" value="Unassembled WGS sequence"/>
</dbReference>
<dbReference type="GO" id="GO:0005741">
    <property type="term" value="C:mitochondrial outer membrane"/>
    <property type="evidence" value="ECO:0007669"/>
    <property type="project" value="UniProtKB-SubCell"/>
</dbReference>
<feature type="region of interest" description="Disordered" evidence="12">
    <location>
        <begin position="130"/>
        <end position="162"/>
    </location>
</feature>
<evidence type="ECO:0000256" key="8">
    <source>
        <dbReference type="ARBA" id="ARBA00038415"/>
    </source>
</evidence>
<dbReference type="GO" id="GO:0005634">
    <property type="term" value="C:nucleus"/>
    <property type="evidence" value="ECO:0007669"/>
    <property type="project" value="TreeGrafter"/>
</dbReference>
<feature type="region of interest" description="Disordered" evidence="12">
    <location>
        <begin position="627"/>
        <end position="670"/>
    </location>
</feature>
<dbReference type="SUPFAM" id="SSF50978">
    <property type="entry name" value="WD40 repeat-like"/>
    <property type="match status" value="1"/>
</dbReference>
<feature type="repeat" description="WD" evidence="11">
    <location>
        <begin position="434"/>
        <end position="473"/>
    </location>
</feature>
<dbReference type="PRINTS" id="PR00320">
    <property type="entry name" value="GPROTEINBRPT"/>
</dbReference>
<comment type="similarity">
    <text evidence="8">Belongs to the WD repeat MDV1/CAF4 family.</text>
</comment>